<proteinExistence type="predicted"/>
<dbReference type="STRING" id="767769.A0A1L9U5E5"/>
<dbReference type="AlphaFoldDB" id="A0A1L9U5E5"/>
<evidence type="ECO:0000259" key="2">
    <source>
        <dbReference type="Pfam" id="PF22980"/>
    </source>
</evidence>
<name>A0A1L9U5E5_ASPBC</name>
<dbReference type="Pfam" id="PF22980">
    <property type="entry name" value="Myb_DNA-bind_8"/>
    <property type="match status" value="1"/>
</dbReference>
<evidence type="ECO:0000313" key="4">
    <source>
        <dbReference type="Proteomes" id="UP000184499"/>
    </source>
</evidence>
<dbReference type="OrthoDB" id="3944408at2759"/>
<organism evidence="3 4">
    <name type="scientific">Aspergillus brasiliensis (strain CBS 101740 / IMI 381727 / IBT 21946)</name>
    <dbReference type="NCBI Taxonomy" id="767769"/>
    <lineage>
        <taxon>Eukaryota</taxon>
        <taxon>Fungi</taxon>
        <taxon>Dikarya</taxon>
        <taxon>Ascomycota</taxon>
        <taxon>Pezizomycotina</taxon>
        <taxon>Eurotiomycetes</taxon>
        <taxon>Eurotiomycetidae</taxon>
        <taxon>Eurotiales</taxon>
        <taxon>Aspergillaceae</taxon>
        <taxon>Aspergillus</taxon>
        <taxon>Aspergillus subgen. Circumdati</taxon>
    </lineage>
</organism>
<feature type="region of interest" description="Disordered" evidence="1">
    <location>
        <begin position="93"/>
        <end position="126"/>
    </location>
</feature>
<evidence type="ECO:0000256" key="1">
    <source>
        <dbReference type="SAM" id="MobiDB-lite"/>
    </source>
</evidence>
<dbReference type="Proteomes" id="UP000184499">
    <property type="component" value="Unassembled WGS sequence"/>
</dbReference>
<dbReference type="InterPro" id="IPR054505">
    <property type="entry name" value="Myb_DNA-bind_8"/>
</dbReference>
<protein>
    <recommendedName>
        <fullName evidence="2">Myb-like DNA-binding domain-containing protein</fullName>
    </recommendedName>
</protein>
<dbReference type="EMBL" id="KV878696">
    <property type="protein sequence ID" value="OJJ66884.1"/>
    <property type="molecule type" value="Genomic_DNA"/>
</dbReference>
<feature type="domain" description="Myb-like DNA-binding" evidence="2">
    <location>
        <begin position="7"/>
        <end position="53"/>
    </location>
</feature>
<reference evidence="4" key="1">
    <citation type="journal article" date="2017" name="Genome Biol.">
        <title>Comparative genomics reveals high biological diversity and specific adaptations in the industrially and medically important fungal genus Aspergillus.</title>
        <authorList>
            <person name="de Vries R.P."/>
            <person name="Riley R."/>
            <person name="Wiebenga A."/>
            <person name="Aguilar-Osorio G."/>
            <person name="Amillis S."/>
            <person name="Uchima C.A."/>
            <person name="Anderluh G."/>
            <person name="Asadollahi M."/>
            <person name="Askin M."/>
            <person name="Barry K."/>
            <person name="Battaglia E."/>
            <person name="Bayram O."/>
            <person name="Benocci T."/>
            <person name="Braus-Stromeyer S.A."/>
            <person name="Caldana C."/>
            <person name="Canovas D."/>
            <person name="Cerqueira G.C."/>
            <person name="Chen F."/>
            <person name="Chen W."/>
            <person name="Choi C."/>
            <person name="Clum A."/>
            <person name="Dos Santos R.A."/>
            <person name="Damasio A.R."/>
            <person name="Diallinas G."/>
            <person name="Emri T."/>
            <person name="Fekete E."/>
            <person name="Flipphi M."/>
            <person name="Freyberg S."/>
            <person name="Gallo A."/>
            <person name="Gournas C."/>
            <person name="Habgood R."/>
            <person name="Hainaut M."/>
            <person name="Harispe M.L."/>
            <person name="Henrissat B."/>
            <person name="Hilden K.S."/>
            <person name="Hope R."/>
            <person name="Hossain A."/>
            <person name="Karabika E."/>
            <person name="Karaffa L."/>
            <person name="Karanyi Z."/>
            <person name="Krasevec N."/>
            <person name="Kuo A."/>
            <person name="Kusch H."/>
            <person name="LaButti K."/>
            <person name="Lagendijk E.L."/>
            <person name="Lapidus A."/>
            <person name="Levasseur A."/>
            <person name="Lindquist E."/>
            <person name="Lipzen A."/>
            <person name="Logrieco A.F."/>
            <person name="MacCabe A."/>
            <person name="Maekelae M.R."/>
            <person name="Malavazi I."/>
            <person name="Melin P."/>
            <person name="Meyer V."/>
            <person name="Mielnichuk N."/>
            <person name="Miskei M."/>
            <person name="Molnar A.P."/>
            <person name="Mule G."/>
            <person name="Ngan C.Y."/>
            <person name="Orejas M."/>
            <person name="Orosz E."/>
            <person name="Ouedraogo J.P."/>
            <person name="Overkamp K.M."/>
            <person name="Park H.-S."/>
            <person name="Perrone G."/>
            <person name="Piumi F."/>
            <person name="Punt P.J."/>
            <person name="Ram A.F."/>
            <person name="Ramon A."/>
            <person name="Rauscher S."/>
            <person name="Record E."/>
            <person name="Riano-Pachon D.M."/>
            <person name="Robert V."/>
            <person name="Roehrig J."/>
            <person name="Ruller R."/>
            <person name="Salamov A."/>
            <person name="Salih N.S."/>
            <person name="Samson R.A."/>
            <person name="Sandor E."/>
            <person name="Sanguinetti M."/>
            <person name="Schuetze T."/>
            <person name="Sepcic K."/>
            <person name="Shelest E."/>
            <person name="Sherlock G."/>
            <person name="Sophianopoulou V."/>
            <person name="Squina F.M."/>
            <person name="Sun H."/>
            <person name="Susca A."/>
            <person name="Todd R.B."/>
            <person name="Tsang A."/>
            <person name="Unkles S.E."/>
            <person name="van de Wiele N."/>
            <person name="van Rossen-Uffink D."/>
            <person name="Oliveira J.V."/>
            <person name="Vesth T.C."/>
            <person name="Visser J."/>
            <person name="Yu J.-H."/>
            <person name="Zhou M."/>
            <person name="Andersen M.R."/>
            <person name="Archer D.B."/>
            <person name="Baker S.E."/>
            <person name="Benoit I."/>
            <person name="Brakhage A.A."/>
            <person name="Braus G.H."/>
            <person name="Fischer R."/>
            <person name="Frisvad J.C."/>
            <person name="Goldman G.H."/>
            <person name="Houbraken J."/>
            <person name="Oakley B."/>
            <person name="Pocsi I."/>
            <person name="Scazzocchio C."/>
            <person name="Seiboth B."/>
            <person name="vanKuyk P.A."/>
            <person name="Wortman J."/>
            <person name="Dyer P.S."/>
            <person name="Grigoriev I.V."/>
        </authorList>
    </citation>
    <scope>NUCLEOTIDE SEQUENCE [LARGE SCALE GENOMIC DNA]</scope>
    <source>
        <strain evidence="4">CBS 101740 / IMI 381727 / IBT 21946</strain>
    </source>
</reference>
<gene>
    <name evidence="3" type="ORF">ASPBRDRAFT_355583</name>
</gene>
<dbReference type="OMA" id="FRFMPIY"/>
<accession>A0A1L9U5E5</accession>
<dbReference type="GeneID" id="93575848"/>
<keyword evidence="4" id="KW-1185">Reference proteome</keyword>
<evidence type="ECO:0000313" key="3">
    <source>
        <dbReference type="EMBL" id="OJJ66884.1"/>
    </source>
</evidence>
<sequence length="162" mass="17617">MPKTHPNDSLVFLYMCLLNSDFSTIDWKALGEATNLNLGAARMRYHRLKKNLDAVVKDGKFDLSTTSAASPTKKQGLDMIAADKEGTVESTKTNMAEASPAGISVANSLKDGSPKRKMEEADDSDAETIVHPSFRVLPYVPAFMQPGGYIAPMPAPKKIKED</sequence>
<dbReference type="VEuPathDB" id="FungiDB:ASPBRDRAFT_355583"/>
<dbReference type="RefSeq" id="XP_067474133.1">
    <property type="nucleotide sequence ID" value="XM_067623360.1"/>
</dbReference>